<dbReference type="RefSeq" id="WP_281000112.1">
    <property type="nucleotide sequence ID" value="NZ_CP069362.1"/>
</dbReference>
<dbReference type="PANTHER" id="PTHR16222">
    <property type="entry name" value="ADP-RIBOSYLGLYCOHYDROLASE"/>
    <property type="match status" value="1"/>
</dbReference>
<keyword evidence="2" id="KW-0378">Hydrolase</keyword>
<evidence type="ECO:0000313" key="4">
    <source>
        <dbReference type="Proteomes" id="UP001232493"/>
    </source>
</evidence>
<dbReference type="Proteomes" id="UP001232493">
    <property type="component" value="Chromosome"/>
</dbReference>
<sequence length="294" mass="33278">MDKIKDRFIGAMFGLIIGNTLGAPYKNIEFDEIKDFAKGGIYNLNTGEWTDSASMALCLAESLIENGFDLNSQIKYYLRWIDEGYLSSKNKAFGIDNQTMEALIYFEKNNKFVDITDKDSNKPLARLAPVPLYFKNSFTDAVYYSGQSAYTTHNNIYTIHSCKLIGGVIQQAIHGENKKFLIEEVHKHMDLIYDVKLKIVDIPYKTKNEIKSSSSALDSLEIALWSLYNTDNFKDAVLTAVNFGGDTDTIGAIIGQIAGAYYGFDNIPKLWTLKIVKRDKIMEIIEKLYEVSKK</sequence>
<reference evidence="3 4" key="1">
    <citation type="submission" date="2021-02" db="EMBL/GenBank/DDBJ databases">
        <title>Characterization of Marinitoga sp. nov. str. BP5-C20A.</title>
        <authorList>
            <person name="Erauso G."/>
            <person name="Postec A."/>
        </authorList>
    </citation>
    <scope>NUCLEOTIDE SEQUENCE [LARGE SCALE GENOMIC DNA]</scope>
    <source>
        <strain evidence="3 4">BP5-C20A</strain>
    </source>
</reference>
<keyword evidence="4" id="KW-1185">Reference proteome</keyword>
<name>A0ABY8PSG4_9BACT</name>
<gene>
    <name evidence="3" type="ORF">JRV97_03125</name>
</gene>
<dbReference type="InterPro" id="IPR050792">
    <property type="entry name" value="ADP-ribosylglycohydrolase"/>
</dbReference>
<dbReference type="Pfam" id="PF03747">
    <property type="entry name" value="ADP_ribosyl_GH"/>
    <property type="match status" value="1"/>
</dbReference>
<proteinExistence type="inferred from homology"/>
<accession>A0ABY8PSG4</accession>
<dbReference type="InterPro" id="IPR005502">
    <property type="entry name" value="Ribosyl_crysJ1"/>
</dbReference>
<dbReference type="PANTHER" id="PTHR16222:SF24">
    <property type="entry name" value="ADP-RIBOSYLHYDROLASE ARH3"/>
    <property type="match status" value="1"/>
</dbReference>
<organism evidence="3 4">
    <name type="scientific">Marinitoga aeolica</name>
    <dbReference type="NCBI Taxonomy" id="2809031"/>
    <lineage>
        <taxon>Bacteria</taxon>
        <taxon>Thermotogati</taxon>
        <taxon>Thermotogota</taxon>
        <taxon>Thermotogae</taxon>
        <taxon>Petrotogales</taxon>
        <taxon>Petrotogaceae</taxon>
        <taxon>Marinitoga</taxon>
    </lineage>
</organism>
<dbReference type="Gene3D" id="1.10.4080.10">
    <property type="entry name" value="ADP-ribosylation/Crystallin J1"/>
    <property type="match status" value="1"/>
</dbReference>
<protein>
    <submittedName>
        <fullName evidence="3">ADP-ribosylglycohydrolase family protein</fullName>
    </submittedName>
</protein>
<dbReference type="SUPFAM" id="SSF101478">
    <property type="entry name" value="ADP-ribosylglycohydrolase"/>
    <property type="match status" value="1"/>
</dbReference>
<evidence type="ECO:0000256" key="2">
    <source>
        <dbReference type="ARBA" id="ARBA00022801"/>
    </source>
</evidence>
<evidence type="ECO:0000313" key="3">
    <source>
        <dbReference type="EMBL" id="WGS65562.1"/>
    </source>
</evidence>
<evidence type="ECO:0000256" key="1">
    <source>
        <dbReference type="ARBA" id="ARBA00010702"/>
    </source>
</evidence>
<dbReference type="EMBL" id="CP069362">
    <property type="protein sequence ID" value="WGS65562.1"/>
    <property type="molecule type" value="Genomic_DNA"/>
</dbReference>
<comment type="similarity">
    <text evidence="1">Belongs to the ADP-ribosylglycohydrolase family.</text>
</comment>
<dbReference type="InterPro" id="IPR036705">
    <property type="entry name" value="Ribosyl_crysJ1_sf"/>
</dbReference>